<keyword evidence="2" id="KW-0804">Transcription</keyword>
<dbReference type="Pfam" id="PF01192">
    <property type="entry name" value="RNA_pol_Rpb6"/>
    <property type="match status" value="1"/>
</dbReference>
<feature type="region of interest" description="Disordered" evidence="3">
    <location>
        <begin position="1"/>
        <end position="106"/>
    </location>
</feature>
<name>A0A6C0HUN2_9ZZZZ</name>
<dbReference type="PROSITE" id="PS01111">
    <property type="entry name" value="RNA_POL_K_14KD"/>
    <property type="match status" value="1"/>
</dbReference>
<evidence type="ECO:0000313" key="4">
    <source>
        <dbReference type="EMBL" id="QHT84110.1"/>
    </source>
</evidence>
<dbReference type="GO" id="GO:0042797">
    <property type="term" value="P:tRNA transcription by RNA polymerase III"/>
    <property type="evidence" value="ECO:0007669"/>
    <property type="project" value="TreeGrafter"/>
</dbReference>
<dbReference type="GO" id="GO:0006366">
    <property type="term" value="P:transcription by RNA polymerase II"/>
    <property type="evidence" value="ECO:0007669"/>
    <property type="project" value="TreeGrafter"/>
</dbReference>
<dbReference type="Gene3D" id="3.90.940.10">
    <property type="match status" value="1"/>
</dbReference>
<dbReference type="InterPro" id="IPR006110">
    <property type="entry name" value="Pol_omega/Rpo6/RPB6"/>
</dbReference>
<dbReference type="AlphaFoldDB" id="A0A6C0HUN2"/>
<evidence type="ECO:0000256" key="2">
    <source>
        <dbReference type="ARBA" id="ARBA00023163"/>
    </source>
</evidence>
<organism evidence="4">
    <name type="scientific">viral metagenome</name>
    <dbReference type="NCBI Taxonomy" id="1070528"/>
    <lineage>
        <taxon>unclassified sequences</taxon>
        <taxon>metagenomes</taxon>
        <taxon>organismal metagenomes</taxon>
    </lineage>
</organism>
<feature type="compositionally biased region" description="Polar residues" evidence="3">
    <location>
        <begin position="70"/>
        <end position="86"/>
    </location>
</feature>
<dbReference type="EMBL" id="MN740015">
    <property type="protein sequence ID" value="QHT84110.1"/>
    <property type="molecule type" value="Genomic_DNA"/>
</dbReference>
<dbReference type="InterPro" id="IPR020708">
    <property type="entry name" value="DNA-dir_RNA_polK_14-18kDa_CS"/>
</dbReference>
<evidence type="ECO:0008006" key="5">
    <source>
        <dbReference type="Google" id="ProtNLM"/>
    </source>
</evidence>
<accession>A0A6C0HUN2</accession>
<dbReference type="GO" id="GO:0003899">
    <property type="term" value="F:DNA-directed RNA polymerase activity"/>
    <property type="evidence" value="ECO:0007669"/>
    <property type="project" value="InterPro"/>
</dbReference>
<protein>
    <recommendedName>
        <fullName evidence="5">DNA-directed RNA polymerase</fullName>
    </recommendedName>
</protein>
<proteinExistence type="predicted"/>
<dbReference type="PANTHER" id="PTHR47227:SF5">
    <property type="entry name" value="DNA-DIRECTED RNA POLYMERASES I, II, AND III SUBUNIT RPABC2"/>
    <property type="match status" value="1"/>
</dbReference>
<feature type="compositionally biased region" description="Basic and acidic residues" evidence="3">
    <location>
        <begin position="1"/>
        <end position="12"/>
    </location>
</feature>
<dbReference type="InterPro" id="IPR036161">
    <property type="entry name" value="RPB6/omega-like_sf"/>
</dbReference>
<reference evidence="4" key="1">
    <citation type="journal article" date="2020" name="Nature">
        <title>Giant virus diversity and host interactions through global metagenomics.</title>
        <authorList>
            <person name="Schulz F."/>
            <person name="Roux S."/>
            <person name="Paez-Espino D."/>
            <person name="Jungbluth S."/>
            <person name="Walsh D.A."/>
            <person name="Denef V.J."/>
            <person name="McMahon K.D."/>
            <person name="Konstantinidis K.T."/>
            <person name="Eloe-Fadrosh E.A."/>
            <person name="Kyrpides N.C."/>
            <person name="Woyke T."/>
        </authorList>
    </citation>
    <scope>NUCLEOTIDE SEQUENCE</scope>
    <source>
        <strain evidence="4">GVMAG-M-3300023184-16</strain>
    </source>
</reference>
<dbReference type="PANTHER" id="PTHR47227">
    <property type="entry name" value="DNA-DIRECTED RNA POLYMERASE SUBUNIT K"/>
    <property type="match status" value="1"/>
</dbReference>
<dbReference type="GO" id="GO:0000428">
    <property type="term" value="C:DNA-directed RNA polymerase complex"/>
    <property type="evidence" value="ECO:0007669"/>
    <property type="project" value="UniProtKB-KW"/>
</dbReference>
<dbReference type="GO" id="GO:0003677">
    <property type="term" value="F:DNA binding"/>
    <property type="evidence" value="ECO:0007669"/>
    <property type="project" value="InterPro"/>
</dbReference>
<evidence type="ECO:0000256" key="1">
    <source>
        <dbReference type="ARBA" id="ARBA00022478"/>
    </source>
</evidence>
<feature type="compositionally biased region" description="Acidic residues" evidence="3">
    <location>
        <begin position="13"/>
        <end position="36"/>
    </location>
</feature>
<keyword evidence="1" id="KW-0240">DNA-directed RNA polymerase</keyword>
<feature type="compositionally biased region" description="Acidic residues" evidence="3">
    <location>
        <begin position="49"/>
        <end position="69"/>
    </location>
</feature>
<feature type="compositionally biased region" description="Acidic residues" evidence="3">
    <location>
        <begin position="91"/>
        <end position="106"/>
    </location>
</feature>
<dbReference type="SUPFAM" id="SSF63562">
    <property type="entry name" value="RPB6/omega subunit-like"/>
    <property type="match status" value="1"/>
</dbReference>
<sequence length="231" mass="27127">MSKPDIEILKDLPEEEILEDDDEEEEILEDEEEEESSPLNKSQRRRVMEEEDDDENDDDDEDEDNDEFTSEMNPTEKTLGTSNSMMNFAFDDMDDDDEEEEEEEDEQYLQKFDENLKKNVIQDHHPEMMVQNFDEIEVLSQVVRDQHGNVIDPLHQSVPFVTKYEKARILGERARQINAGAKPFVNVDVGIIDGYLIAHQEFSEKKIPYILKRPISGTHIEYWKLSDLEII</sequence>
<dbReference type="GO" id="GO:0006360">
    <property type="term" value="P:transcription by RNA polymerase I"/>
    <property type="evidence" value="ECO:0007669"/>
    <property type="project" value="TreeGrafter"/>
</dbReference>
<evidence type="ECO:0000256" key="3">
    <source>
        <dbReference type="SAM" id="MobiDB-lite"/>
    </source>
</evidence>